<name>A0ABD4XKZ9_WEIPA</name>
<sequence>MERDYAQEFMERNFFTPDTLKKPVGNDLFGYSLVEGDEVFVYQDSYLLIEKMKKTQIEMAKLMKLERRTL</sequence>
<accession>A0ABD4XKZ9</accession>
<proteinExistence type="predicted"/>
<evidence type="ECO:0000313" key="2">
    <source>
        <dbReference type="Proteomes" id="UP001215461"/>
    </source>
</evidence>
<protein>
    <submittedName>
        <fullName evidence="1">Uncharacterized protein</fullName>
    </submittedName>
</protein>
<reference evidence="1 2" key="1">
    <citation type="submission" date="2020-03" db="EMBL/GenBank/DDBJ databases">
        <title>Comparative genomics of Weissella paramesenteroides.</title>
        <authorList>
            <person name="Kant R."/>
            <person name="Takala T."/>
            <person name="Saris P."/>
        </authorList>
    </citation>
    <scope>NUCLEOTIDE SEQUENCE [LARGE SCALE GENOMIC DNA]</scope>
    <source>
        <strain evidence="1 2">SJ27-4</strain>
    </source>
</reference>
<dbReference type="AlphaFoldDB" id="A0ABD4XKZ9"/>
<dbReference type="Proteomes" id="UP001215461">
    <property type="component" value="Unassembled WGS sequence"/>
</dbReference>
<gene>
    <name evidence="1" type="ORF">G9403_09960</name>
</gene>
<dbReference type="EMBL" id="JAANXN010000016">
    <property type="protein sequence ID" value="MDF8371944.1"/>
    <property type="molecule type" value="Genomic_DNA"/>
</dbReference>
<organism evidence="1 2">
    <name type="scientific">Weissella paramesenteroides</name>
    <name type="common">Leuconostoc paramesenteroides</name>
    <dbReference type="NCBI Taxonomy" id="1249"/>
    <lineage>
        <taxon>Bacteria</taxon>
        <taxon>Bacillati</taxon>
        <taxon>Bacillota</taxon>
        <taxon>Bacilli</taxon>
        <taxon>Lactobacillales</taxon>
        <taxon>Lactobacillaceae</taxon>
        <taxon>Weissella</taxon>
    </lineage>
</organism>
<dbReference type="RefSeq" id="WP_277362563.1">
    <property type="nucleotide sequence ID" value="NZ_JAANXN010000016.1"/>
</dbReference>
<evidence type="ECO:0000313" key="1">
    <source>
        <dbReference type="EMBL" id="MDF8371944.1"/>
    </source>
</evidence>
<comment type="caution">
    <text evidence="1">The sequence shown here is derived from an EMBL/GenBank/DDBJ whole genome shotgun (WGS) entry which is preliminary data.</text>
</comment>